<evidence type="ECO:0000313" key="3">
    <source>
        <dbReference type="EMBL" id="APX97555.1"/>
    </source>
</evidence>
<dbReference type="EMBL" id="CP019327">
    <property type="protein sequence ID" value="APX97555.1"/>
    <property type="molecule type" value="Genomic_DNA"/>
</dbReference>
<feature type="domain" description="DUF8136" evidence="2">
    <location>
        <begin position="24"/>
        <end position="87"/>
    </location>
</feature>
<gene>
    <name evidence="3" type="ORF">BB347_13580</name>
    <name evidence="4" type="ORF">SAMN05421809_3031</name>
</gene>
<dbReference type="STRING" id="588898.BB347_13580"/>
<organism evidence="4 5">
    <name type="scientific">Natronorubrum daqingense</name>
    <dbReference type="NCBI Taxonomy" id="588898"/>
    <lineage>
        <taxon>Archaea</taxon>
        <taxon>Methanobacteriati</taxon>
        <taxon>Methanobacteriota</taxon>
        <taxon>Stenosarchaea group</taxon>
        <taxon>Halobacteria</taxon>
        <taxon>Halobacteriales</taxon>
        <taxon>Natrialbaceae</taxon>
        <taxon>Natronorubrum</taxon>
    </lineage>
</organism>
<dbReference type="Pfam" id="PF26457">
    <property type="entry name" value="DUF8136"/>
    <property type="match status" value="1"/>
</dbReference>
<keyword evidence="5" id="KW-1185">Reference proteome</keyword>
<reference evidence="3 6" key="1">
    <citation type="submission" date="2017-01" db="EMBL/GenBank/DDBJ databases">
        <title>Complete genome sequence of Haloterrigena daqingensis type strain (JX313T).</title>
        <authorList>
            <person name="Shuang W."/>
        </authorList>
    </citation>
    <scope>NUCLEOTIDE SEQUENCE [LARGE SCALE GENOMIC DNA]</scope>
    <source>
        <strain evidence="3 6">JX313</strain>
    </source>
</reference>
<feature type="compositionally biased region" description="Pro residues" evidence="1">
    <location>
        <begin position="1"/>
        <end position="10"/>
    </location>
</feature>
<dbReference type="EMBL" id="FTNP01000005">
    <property type="protein sequence ID" value="SIR95690.1"/>
    <property type="molecule type" value="Genomic_DNA"/>
</dbReference>
<name>A0A1N7F5U2_9EURY</name>
<dbReference type="InterPro" id="IPR058449">
    <property type="entry name" value="DUF8136"/>
</dbReference>
<reference evidence="4 5" key="2">
    <citation type="submission" date="2017-01" db="EMBL/GenBank/DDBJ databases">
        <authorList>
            <person name="Mah S.A."/>
            <person name="Swanson W.J."/>
            <person name="Moy G.W."/>
            <person name="Vacquier V.D."/>
        </authorList>
    </citation>
    <scope>NUCLEOTIDE SEQUENCE [LARGE SCALE GENOMIC DNA]</scope>
    <source>
        <strain evidence="4 5">CGMCC 1.8909</strain>
    </source>
</reference>
<evidence type="ECO:0000313" key="6">
    <source>
        <dbReference type="Proteomes" id="UP000187321"/>
    </source>
</evidence>
<evidence type="ECO:0000256" key="1">
    <source>
        <dbReference type="SAM" id="MobiDB-lite"/>
    </source>
</evidence>
<proteinExistence type="predicted"/>
<feature type="region of interest" description="Disordered" evidence="1">
    <location>
        <begin position="1"/>
        <end position="42"/>
    </location>
</feature>
<protein>
    <recommendedName>
        <fullName evidence="2">DUF8136 domain-containing protein</fullName>
    </recommendedName>
</protein>
<evidence type="ECO:0000259" key="2">
    <source>
        <dbReference type="Pfam" id="PF26457"/>
    </source>
</evidence>
<evidence type="ECO:0000313" key="5">
    <source>
        <dbReference type="Proteomes" id="UP000185687"/>
    </source>
</evidence>
<feature type="compositionally biased region" description="Basic and acidic residues" evidence="1">
    <location>
        <begin position="30"/>
        <end position="42"/>
    </location>
</feature>
<sequence length="90" mass="10507">MSKAQPPEPEPFSENMDRSDVLDMVESAMEEAHSKVESGRVYDPENEKIRIKWVKALGYLANQHRQIQKDKDLEELAEEVEHLKEQQGRE</sequence>
<accession>A0A1N7F5U2</accession>
<dbReference type="AlphaFoldDB" id="A0A1N7F5U2"/>
<dbReference type="KEGG" id="hda:BB347_13580"/>
<dbReference type="Proteomes" id="UP000187321">
    <property type="component" value="Chromosome"/>
</dbReference>
<dbReference type="Proteomes" id="UP000185687">
    <property type="component" value="Unassembled WGS sequence"/>
</dbReference>
<evidence type="ECO:0000313" key="4">
    <source>
        <dbReference type="EMBL" id="SIR95690.1"/>
    </source>
</evidence>